<gene>
    <name evidence="2" type="ORF">CEXT_364921</name>
</gene>
<keyword evidence="3" id="KW-1185">Reference proteome</keyword>
<feature type="chain" id="PRO_5043697065" description="Secreted protein" evidence="1">
    <location>
        <begin position="25"/>
        <end position="199"/>
    </location>
</feature>
<protein>
    <recommendedName>
        <fullName evidence="4">Secreted protein</fullName>
    </recommendedName>
</protein>
<comment type="caution">
    <text evidence="2">The sequence shown here is derived from an EMBL/GenBank/DDBJ whole genome shotgun (WGS) entry which is preliminary data.</text>
</comment>
<keyword evidence="1" id="KW-0732">Signal</keyword>
<proteinExistence type="predicted"/>
<dbReference type="EMBL" id="BPLR01006763">
    <property type="protein sequence ID" value="GIY12245.1"/>
    <property type="molecule type" value="Genomic_DNA"/>
</dbReference>
<evidence type="ECO:0008006" key="4">
    <source>
        <dbReference type="Google" id="ProtNLM"/>
    </source>
</evidence>
<dbReference type="Proteomes" id="UP001054945">
    <property type="component" value="Unassembled WGS sequence"/>
</dbReference>
<accession>A0AAV4QVV3</accession>
<evidence type="ECO:0000313" key="3">
    <source>
        <dbReference type="Proteomes" id="UP001054945"/>
    </source>
</evidence>
<sequence length="199" mass="22228">MNLFAAVVLKAIFFLPDFYPAVLTSRVLGGLPLCGHFYSCGDERSAVHNQQTSFSEVGFEPPNTIVKPERSTVGNRGRLFFVAARGLFAQLSFNAQYLLLHTSSKPYFHLCFKHVVFGHNGCERPHELRGFVEALFLGVVMAGIVRLRYKQPNLERPIKGNLATKPHQSVNSRCRIVMLSSPQAEPGCGVSTYYNHLNK</sequence>
<name>A0AAV4QVV3_CAEEX</name>
<reference evidence="2 3" key="1">
    <citation type="submission" date="2021-06" db="EMBL/GenBank/DDBJ databases">
        <title>Caerostris extrusa draft genome.</title>
        <authorList>
            <person name="Kono N."/>
            <person name="Arakawa K."/>
        </authorList>
    </citation>
    <scope>NUCLEOTIDE SEQUENCE [LARGE SCALE GENOMIC DNA]</scope>
</reference>
<organism evidence="2 3">
    <name type="scientific">Caerostris extrusa</name>
    <name type="common">Bark spider</name>
    <name type="synonym">Caerostris bankana</name>
    <dbReference type="NCBI Taxonomy" id="172846"/>
    <lineage>
        <taxon>Eukaryota</taxon>
        <taxon>Metazoa</taxon>
        <taxon>Ecdysozoa</taxon>
        <taxon>Arthropoda</taxon>
        <taxon>Chelicerata</taxon>
        <taxon>Arachnida</taxon>
        <taxon>Araneae</taxon>
        <taxon>Araneomorphae</taxon>
        <taxon>Entelegynae</taxon>
        <taxon>Araneoidea</taxon>
        <taxon>Araneidae</taxon>
        <taxon>Caerostris</taxon>
    </lineage>
</organism>
<feature type="signal peptide" evidence="1">
    <location>
        <begin position="1"/>
        <end position="24"/>
    </location>
</feature>
<evidence type="ECO:0000256" key="1">
    <source>
        <dbReference type="SAM" id="SignalP"/>
    </source>
</evidence>
<dbReference type="AlphaFoldDB" id="A0AAV4QVV3"/>
<evidence type="ECO:0000313" key="2">
    <source>
        <dbReference type="EMBL" id="GIY12245.1"/>
    </source>
</evidence>